<dbReference type="Proteomes" id="UP001501455">
    <property type="component" value="Unassembled WGS sequence"/>
</dbReference>
<organism evidence="1 2">
    <name type="scientific">Streptomyces prasinosporus</name>
    <dbReference type="NCBI Taxonomy" id="68256"/>
    <lineage>
        <taxon>Bacteria</taxon>
        <taxon>Bacillati</taxon>
        <taxon>Actinomycetota</taxon>
        <taxon>Actinomycetes</taxon>
        <taxon>Kitasatosporales</taxon>
        <taxon>Streptomycetaceae</taxon>
        <taxon>Streptomyces</taxon>
        <taxon>Streptomyces albogriseolus group</taxon>
    </lineage>
</organism>
<name>A0ABP6U0V0_9ACTN</name>
<gene>
    <name evidence="1" type="ORF">GCM10019016_084100</name>
</gene>
<accession>A0ABP6U0V0</accession>
<comment type="caution">
    <text evidence="1">The sequence shown here is derived from an EMBL/GenBank/DDBJ whole genome shotgun (WGS) entry which is preliminary data.</text>
</comment>
<evidence type="ECO:0000313" key="2">
    <source>
        <dbReference type="Proteomes" id="UP001501455"/>
    </source>
</evidence>
<sequence>MAAEQLPDAVREFTDHLRGLLARLDRYAGWCLVFWQRDPDGMRACLEGREPPPWDVVESLLQDLAAVHGPAAAEAELPRARALHAEATAVFDARPGARQTLSDRLDVMLREQRYAADRRAGLTRRLAAAARPPAARNSPPG</sequence>
<protein>
    <submittedName>
        <fullName evidence="1">Uncharacterized protein</fullName>
    </submittedName>
</protein>
<dbReference type="EMBL" id="BAAAXF010000059">
    <property type="protein sequence ID" value="GAA3501303.1"/>
    <property type="molecule type" value="Genomic_DNA"/>
</dbReference>
<evidence type="ECO:0000313" key="1">
    <source>
        <dbReference type="EMBL" id="GAA3501303.1"/>
    </source>
</evidence>
<proteinExistence type="predicted"/>
<dbReference type="RefSeq" id="WP_425588086.1">
    <property type="nucleotide sequence ID" value="NZ_BAAAXF010000059.1"/>
</dbReference>
<keyword evidence="2" id="KW-1185">Reference proteome</keyword>
<reference evidence="2" key="1">
    <citation type="journal article" date="2019" name="Int. J. Syst. Evol. Microbiol.">
        <title>The Global Catalogue of Microorganisms (GCM) 10K type strain sequencing project: providing services to taxonomists for standard genome sequencing and annotation.</title>
        <authorList>
            <consortium name="The Broad Institute Genomics Platform"/>
            <consortium name="The Broad Institute Genome Sequencing Center for Infectious Disease"/>
            <person name="Wu L."/>
            <person name="Ma J."/>
        </authorList>
    </citation>
    <scope>NUCLEOTIDE SEQUENCE [LARGE SCALE GENOMIC DNA]</scope>
    <source>
        <strain evidence="2">JCM 4816</strain>
    </source>
</reference>